<organism evidence="3 4">
    <name type="scientific">Streptomyces mordarskii</name>
    <dbReference type="NCBI Taxonomy" id="1226758"/>
    <lineage>
        <taxon>Bacteria</taxon>
        <taxon>Bacillati</taxon>
        <taxon>Actinomycetota</taxon>
        <taxon>Actinomycetes</taxon>
        <taxon>Kitasatosporales</taxon>
        <taxon>Streptomycetaceae</taxon>
        <taxon>Streptomyces</taxon>
    </lineage>
</organism>
<reference evidence="3 4" key="1">
    <citation type="journal article" date="2019" name="Int. J. Syst. Evol. Microbiol.">
        <title>The Global Catalogue of Microorganisms (GCM) 10K type strain sequencing project: providing services to taxonomists for standard genome sequencing and annotation.</title>
        <authorList>
            <consortium name="The Broad Institute Genomics Platform"/>
            <consortium name="The Broad Institute Genome Sequencing Center for Infectious Disease"/>
            <person name="Wu L."/>
            <person name="Ma J."/>
        </authorList>
    </citation>
    <scope>NUCLEOTIDE SEQUENCE [LARGE SCALE GENOMIC DNA]</scope>
    <source>
        <strain evidence="3 4">JCM 5052</strain>
    </source>
</reference>
<gene>
    <name evidence="3" type="ORF">GCM10010390_65560</name>
</gene>
<dbReference type="Proteomes" id="UP001501576">
    <property type="component" value="Unassembled WGS sequence"/>
</dbReference>
<evidence type="ECO:0000313" key="3">
    <source>
        <dbReference type="EMBL" id="GAA0554363.1"/>
    </source>
</evidence>
<accession>A0ABN1DWU6</accession>
<dbReference type="GO" id="GO:0016787">
    <property type="term" value="F:hydrolase activity"/>
    <property type="evidence" value="ECO:0007669"/>
    <property type="project" value="UniProtKB-KW"/>
</dbReference>
<sequence>MTETVETETWETISYTADVVYIRGTDVLMVVRGDAPYEGQLALPGGGVDRGETSRAAGARELLEETGVVVDPADLVLVGVYDRPDRDPRGRVVTAAYMVIVEDDTATRAGDDAAAVQWVPLATPGDLAFDHNEIVADALRQPITR</sequence>
<dbReference type="PANTHER" id="PTHR43736:SF5">
    <property type="entry name" value="NUDIX HYDROLASE DOMAIN-CONTAINING PROTEIN"/>
    <property type="match status" value="1"/>
</dbReference>
<dbReference type="InterPro" id="IPR020476">
    <property type="entry name" value="Nudix_hydrolase"/>
</dbReference>
<evidence type="ECO:0000313" key="4">
    <source>
        <dbReference type="Proteomes" id="UP001501576"/>
    </source>
</evidence>
<dbReference type="PANTHER" id="PTHR43736">
    <property type="entry name" value="ADP-RIBOSE PYROPHOSPHATASE"/>
    <property type="match status" value="1"/>
</dbReference>
<evidence type="ECO:0000259" key="2">
    <source>
        <dbReference type="PROSITE" id="PS51462"/>
    </source>
</evidence>
<comment type="caution">
    <text evidence="3">The sequence shown here is derived from an EMBL/GenBank/DDBJ whole genome shotgun (WGS) entry which is preliminary data.</text>
</comment>
<dbReference type="RefSeq" id="WP_346160825.1">
    <property type="nucleotide sequence ID" value="NZ_BAAABZ010000071.1"/>
</dbReference>
<dbReference type="PROSITE" id="PS51462">
    <property type="entry name" value="NUDIX"/>
    <property type="match status" value="1"/>
</dbReference>
<evidence type="ECO:0000256" key="1">
    <source>
        <dbReference type="ARBA" id="ARBA00022801"/>
    </source>
</evidence>
<name>A0ABN1DWU6_9ACTN</name>
<dbReference type="Pfam" id="PF00293">
    <property type="entry name" value="NUDIX"/>
    <property type="match status" value="1"/>
</dbReference>
<dbReference type="Gene3D" id="3.90.79.10">
    <property type="entry name" value="Nucleoside Triphosphate Pyrophosphohydrolase"/>
    <property type="match status" value="1"/>
</dbReference>
<feature type="domain" description="Nudix hydrolase" evidence="2">
    <location>
        <begin position="11"/>
        <end position="143"/>
    </location>
</feature>
<dbReference type="InterPro" id="IPR015797">
    <property type="entry name" value="NUDIX_hydrolase-like_dom_sf"/>
</dbReference>
<dbReference type="PRINTS" id="PR00502">
    <property type="entry name" value="NUDIXFAMILY"/>
</dbReference>
<keyword evidence="1 3" id="KW-0378">Hydrolase</keyword>
<protein>
    <submittedName>
        <fullName evidence="3">NUDIX hydrolase</fullName>
    </submittedName>
</protein>
<dbReference type="EMBL" id="BAAABZ010000071">
    <property type="protein sequence ID" value="GAA0554363.1"/>
    <property type="molecule type" value="Genomic_DNA"/>
</dbReference>
<dbReference type="SUPFAM" id="SSF55811">
    <property type="entry name" value="Nudix"/>
    <property type="match status" value="1"/>
</dbReference>
<dbReference type="CDD" id="cd18873">
    <property type="entry name" value="NUDIX_NadM_like"/>
    <property type="match status" value="1"/>
</dbReference>
<dbReference type="InterPro" id="IPR000086">
    <property type="entry name" value="NUDIX_hydrolase_dom"/>
</dbReference>
<keyword evidence="4" id="KW-1185">Reference proteome</keyword>
<proteinExistence type="predicted"/>